<feature type="region of interest" description="Disordered" evidence="1">
    <location>
        <begin position="249"/>
        <end position="287"/>
    </location>
</feature>
<gene>
    <name evidence="2" type="ORF">H4Q32_014587</name>
</gene>
<reference evidence="2 3" key="1">
    <citation type="submission" date="2022-01" db="EMBL/GenBank/DDBJ databases">
        <title>A high-quality chromosome-level genome assembly of rohu carp, Labeo rohita.</title>
        <authorList>
            <person name="Arick M.A. II"/>
            <person name="Hsu C.-Y."/>
            <person name="Magbanua Z."/>
            <person name="Pechanova O."/>
            <person name="Grover C."/>
            <person name="Miller E."/>
            <person name="Thrash A."/>
            <person name="Ezzel L."/>
            <person name="Alam S."/>
            <person name="Benzie J."/>
            <person name="Hamilton M."/>
            <person name="Karsi A."/>
            <person name="Lawrence M.L."/>
            <person name="Peterson D.G."/>
        </authorList>
    </citation>
    <scope>NUCLEOTIDE SEQUENCE [LARGE SCALE GENOMIC DNA]</scope>
    <source>
        <strain evidence="3">BAU-BD-2019</strain>
        <tissue evidence="2">Blood</tissue>
    </source>
</reference>
<dbReference type="EMBL" id="JACTAM010000020">
    <property type="protein sequence ID" value="KAI2651828.1"/>
    <property type="molecule type" value="Genomic_DNA"/>
</dbReference>
<feature type="compositionally biased region" description="Polar residues" evidence="1">
    <location>
        <begin position="249"/>
        <end position="268"/>
    </location>
</feature>
<sequence>MARNEEKQLGKLNRLWLQKEREGMRRIYARLIGLNVKRQGRLQDVHVSRPKLATLNSVAAVKKWMPSIKKEIEYYLQQSQLSHYPERKIDEFRRHIEELEVEYKRYLKKLRSLDPTCKHKPWEPRAYAKRRQDPDSNQNTSKKLRLHSPSGPSSPSREQEDVNENTNREEAGNHTSHTNIRELPTPLARATTQAFDPPNQDLPLCFDQSRLAVAVASSRVALAGQQQDTGTLTRVLLTGLPNLHSLPLAQTTAKESTRKQSSAETGQNKTEHLLGLGCYSSSSDEEI</sequence>
<protein>
    <submittedName>
        <fullName evidence="2">Na(+)/H(+) antiporter NhaA</fullName>
    </submittedName>
</protein>
<comment type="caution">
    <text evidence="2">The sequence shown here is derived from an EMBL/GenBank/DDBJ whole genome shotgun (WGS) entry which is preliminary data.</text>
</comment>
<name>A0ABQ8LMF1_LABRO</name>
<feature type="region of interest" description="Disordered" evidence="1">
    <location>
        <begin position="118"/>
        <end position="182"/>
    </location>
</feature>
<evidence type="ECO:0000256" key="1">
    <source>
        <dbReference type="SAM" id="MobiDB-lite"/>
    </source>
</evidence>
<dbReference type="Proteomes" id="UP000830375">
    <property type="component" value="Unassembled WGS sequence"/>
</dbReference>
<keyword evidence="3" id="KW-1185">Reference proteome</keyword>
<evidence type="ECO:0000313" key="3">
    <source>
        <dbReference type="Proteomes" id="UP000830375"/>
    </source>
</evidence>
<organism evidence="2 3">
    <name type="scientific">Labeo rohita</name>
    <name type="common">Indian major carp</name>
    <name type="synonym">Cyprinus rohita</name>
    <dbReference type="NCBI Taxonomy" id="84645"/>
    <lineage>
        <taxon>Eukaryota</taxon>
        <taxon>Metazoa</taxon>
        <taxon>Chordata</taxon>
        <taxon>Craniata</taxon>
        <taxon>Vertebrata</taxon>
        <taxon>Euteleostomi</taxon>
        <taxon>Actinopterygii</taxon>
        <taxon>Neopterygii</taxon>
        <taxon>Teleostei</taxon>
        <taxon>Ostariophysi</taxon>
        <taxon>Cypriniformes</taxon>
        <taxon>Cyprinidae</taxon>
        <taxon>Labeoninae</taxon>
        <taxon>Labeonini</taxon>
        <taxon>Labeo</taxon>
    </lineage>
</organism>
<accession>A0ABQ8LMF1</accession>
<proteinExistence type="predicted"/>
<evidence type="ECO:0000313" key="2">
    <source>
        <dbReference type="EMBL" id="KAI2651828.1"/>
    </source>
</evidence>